<feature type="transmembrane region" description="Helical" evidence="7">
    <location>
        <begin position="78"/>
        <end position="96"/>
    </location>
</feature>
<dbReference type="InterPro" id="IPR036259">
    <property type="entry name" value="MFS_trans_sf"/>
</dbReference>
<feature type="transmembrane region" description="Helical" evidence="7">
    <location>
        <begin position="51"/>
        <end position="71"/>
    </location>
</feature>
<evidence type="ECO:0000313" key="9">
    <source>
        <dbReference type="EMBL" id="MDR7091996.1"/>
    </source>
</evidence>
<comment type="caution">
    <text evidence="9">The sequence shown here is derived from an EMBL/GenBank/DDBJ whole genome shotgun (WGS) entry which is preliminary data.</text>
</comment>
<dbReference type="SUPFAM" id="SSF103473">
    <property type="entry name" value="MFS general substrate transporter"/>
    <property type="match status" value="1"/>
</dbReference>
<dbReference type="PANTHER" id="PTHR23514">
    <property type="entry name" value="BYPASS OF STOP CODON PROTEIN 6"/>
    <property type="match status" value="1"/>
</dbReference>
<evidence type="ECO:0000256" key="2">
    <source>
        <dbReference type="ARBA" id="ARBA00008335"/>
    </source>
</evidence>
<evidence type="ECO:0000259" key="8">
    <source>
        <dbReference type="PROSITE" id="PS50850"/>
    </source>
</evidence>
<dbReference type="InterPro" id="IPR020846">
    <property type="entry name" value="MFS_dom"/>
</dbReference>
<dbReference type="EMBL" id="JAVDVX010000009">
    <property type="protein sequence ID" value="MDR7091996.1"/>
    <property type="molecule type" value="Genomic_DNA"/>
</dbReference>
<keyword evidence="4 7" id="KW-0812">Transmembrane</keyword>
<feature type="transmembrane region" description="Helical" evidence="7">
    <location>
        <begin position="215"/>
        <end position="236"/>
    </location>
</feature>
<protein>
    <submittedName>
        <fullName evidence="9">Fucose permease</fullName>
    </submittedName>
</protein>
<feature type="transmembrane region" description="Helical" evidence="7">
    <location>
        <begin position="305"/>
        <end position="323"/>
    </location>
</feature>
<dbReference type="PANTHER" id="PTHR23514:SF3">
    <property type="entry name" value="BYPASS OF STOP CODON PROTEIN 6"/>
    <property type="match status" value="1"/>
</dbReference>
<feature type="transmembrane region" description="Helical" evidence="7">
    <location>
        <begin position="370"/>
        <end position="391"/>
    </location>
</feature>
<dbReference type="InterPro" id="IPR011701">
    <property type="entry name" value="MFS"/>
</dbReference>
<dbReference type="Gene3D" id="1.20.1250.20">
    <property type="entry name" value="MFS general substrate transporter like domains"/>
    <property type="match status" value="2"/>
</dbReference>
<gene>
    <name evidence="9" type="ORF">J2X05_004034</name>
</gene>
<comment type="similarity">
    <text evidence="2">Belongs to the major facilitator superfamily.</text>
</comment>
<evidence type="ECO:0000256" key="6">
    <source>
        <dbReference type="ARBA" id="ARBA00023136"/>
    </source>
</evidence>
<dbReference type="InterPro" id="IPR051788">
    <property type="entry name" value="MFS_Transporter"/>
</dbReference>
<comment type="subcellular location">
    <subcellularLocation>
        <location evidence="1">Endomembrane system</location>
        <topology evidence="1">Multi-pass membrane protein</topology>
    </subcellularLocation>
</comment>
<keyword evidence="5 7" id="KW-1133">Transmembrane helix</keyword>
<reference evidence="9 10" key="1">
    <citation type="submission" date="2023-07" db="EMBL/GenBank/DDBJ databases">
        <title>Sorghum-associated microbial communities from plants grown in Nebraska, USA.</title>
        <authorList>
            <person name="Schachtman D."/>
        </authorList>
    </citation>
    <scope>NUCLEOTIDE SEQUENCE [LARGE SCALE GENOMIC DNA]</scope>
    <source>
        <strain evidence="9 10">BE190</strain>
    </source>
</reference>
<feature type="transmembrane region" description="Helical" evidence="7">
    <location>
        <begin position="12"/>
        <end position="39"/>
    </location>
</feature>
<keyword evidence="10" id="KW-1185">Reference proteome</keyword>
<dbReference type="RefSeq" id="WP_310075873.1">
    <property type="nucleotide sequence ID" value="NZ_JAVDVX010000009.1"/>
</dbReference>
<dbReference type="Proteomes" id="UP001253595">
    <property type="component" value="Unassembled WGS sequence"/>
</dbReference>
<evidence type="ECO:0000256" key="4">
    <source>
        <dbReference type="ARBA" id="ARBA00022692"/>
    </source>
</evidence>
<evidence type="ECO:0000256" key="7">
    <source>
        <dbReference type="SAM" id="Phobius"/>
    </source>
</evidence>
<feature type="transmembrane region" description="Helical" evidence="7">
    <location>
        <begin position="145"/>
        <end position="162"/>
    </location>
</feature>
<accession>A0ABU1V3G5</accession>
<feature type="transmembrane region" description="Helical" evidence="7">
    <location>
        <begin position="281"/>
        <end position="299"/>
    </location>
</feature>
<dbReference type="Pfam" id="PF07690">
    <property type="entry name" value="MFS_1"/>
    <property type="match status" value="1"/>
</dbReference>
<organism evidence="9 10">
    <name type="scientific">Cellvibrio fibrivorans</name>
    <dbReference type="NCBI Taxonomy" id="126350"/>
    <lineage>
        <taxon>Bacteria</taxon>
        <taxon>Pseudomonadati</taxon>
        <taxon>Pseudomonadota</taxon>
        <taxon>Gammaproteobacteria</taxon>
        <taxon>Cellvibrionales</taxon>
        <taxon>Cellvibrionaceae</taxon>
        <taxon>Cellvibrio</taxon>
    </lineage>
</organism>
<keyword evidence="6 7" id="KW-0472">Membrane</keyword>
<evidence type="ECO:0000256" key="1">
    <source>
        <dbReference type="ARBA" id="ARBA00004127"/>
    </source>
</evidence>
<feature type="domain" description="Major facilitator superfamily (MFS) profile" evidence="8">
    <location>
        <begin position="13"/>
        <end position="395"/>
    </location>
</feature>
<feature type="transmembrane region" description="Helical" evidence="7">
    <location>
        <begin position="168"/>
        <end position="185"/>
    </location>
</feature>
<keyword evidence="3" id="KW-0813">Transport</keyword>
<name>A0ABU1V3G5_9GAMM</name>
<dbReference type="PROSITE" id="PS50850">
    <property type="entry name" value="MFS"/>
    <property type="match status" value="1"/>
</dbReference>
<evidence type="ECO:0000256" key="3">
    <source>
        <dbReference type="ARBA" id="ARBA00022448"/>
    </source>
</evidence>
<feature type="transmembrane region" description="Helical" evidence="7">
    <location>
        <begin position="335"/>
        <end position="358"/>
    </location>
</feature>
<evidence type="ECO:0000313" key="10">
    <source>
        <dbReference type="Proteomes" id="UP001253595"/>
    </source>
</evidence>
<evidence type="ECO:0000256" key="5">
    <source>
        <dbReference type="ARBA" id="ARBA00022989"/>
    </source>
</evidence>
<feature type="transmembrane region" description="Helical" evidence="7">
    <location>
        <begin position="248"/>
        <end position="269"/>
    </location>
</feature>
<proteinExistence type="inferred from homology"/>
<sequence>MSNVHETHNLRLIRWLTFLMFTMFAMTTDAVGVIIPEIIKDFGLSLTQASAFHYAPMIAIAFSGIAFGFLADKLGRKYTILTGLGIFAVACFLFSLGKQFEFFIALLLISGCAIGIFKTGALALIGDISENTHEHTRTMNTVEGFFGVGAIIGPALVAYLLAAQVSWTYLYLVAGGICVLLMLIASRVQYPHTQVNESTEKINVRRTLTMLRNPYATGFSLMIALYVATEVAIYVWMPTFLKDYNGDWQWLATYALTIFFVLRAGGRFLGAWILLHCEWSLVMAIFSVAIFLCFLGSAIGGPELAVFLFPLSGLFMSMIYPTLNSKGISCFDKHEHGSVAGVILFFTAVAAALGPLLMGLTGDLLGHVKYGFYLATGFSALLCIALCYNLLYNPAEARLNRAQLSSTDEMVR</sequence>
<feature type="transmembrane region" description="Helical" evidence="7">
    <location>
        <begin position="102"/>
        <end position="125"/>
    </location>
</feature>